<organism evidence="2 4">
    <name type="scientific">Lentilactobacillus farraginis DSM 18382 = JCM 14108</name>
    <dbReference type="NCBI Taxonomy" id="1423743"/>
    <lineage>
        <taxon>Bacteria</taxon>
        <taxon>Bacillati</taxon>
        <taxon>Bacillota</taxon>
        <taxon>Bacilli</taxon>
        <taxon>Lactobacillales</taxon>
        <taxon>Lactobacillaceae</taxon>
        <taxon>Lentilactobacillus</taxon>
    </lineage>
</organism>
<keyword evidence="1" id="KW-1133">Transmembrane helix</keyword>
<evidence type="ECO:0000256" key="1">
    <source>
        <dbReference type="SAM" id="Phobius"/>
    </source>
</evidence>
<protein>
    <submittedName>
        <fullName evidence="2">Uncharacterized protein</fullName>
    </submittedName>
</protein>
<evidence type="ECO:0000313" key="2">
    <source>
        <dbReference type="EMBL" id="GAF36969.1"/>
    </source>
</evidence>
<dbReference type="Proteomes" id="UP000051966">
    <property type="component" value="Unassembled WGS sequence"/>
</dbReference>
<dbReference type="Proteomes" id="UP000019488">
    <property type="component" value="Unassembled WGS sequence"/>
</dbReference>
<name>X0PB04_9LACO</name>
<dbReference type="eggNOG" id="ENOG5030BI2">
    <property type="taxonomic scope" value="Bacteria"/>
</dbReference>
<proteinExistence type="predicted"/>
<comment type="caution">
    <text evidence="2">The sequence shown here is derived from an EMBL/GenBank/DDBJ whole genome shotgun (WGS) entry which is preliminary data.</text>
</comment>
<reference evidence="3 5" key="2">
    <citation type="journal article" date="2015" name="Genome Announc.">
        <title>Expanding the biotechnology potential of lactobacilli through comparative genomics of 213 strains and associated genera.</title>
        <authorList>
            <person name="Sun Z."/>
            <person name="Harris H.M."/>
            <person name="McCann A."/>
            <person name="Guo C."/>
            <person name="Argimon S."/>
            <person name="Zhang W."/>
            <person name="Yang X."/>
            <person name="Jeffery I.B."/>
            <person name="Cooney J.C."/>
            <person name="Kagawa T.F."/>
            <person name="Liu W."/>
            <person name="Song Y."/>
            <person name="Salvetti E."/>
            <person name="Wrobel A."/>
            <person name="Rasinkangas P."/>
            <person name="Parkhill J."/>
            <person name="Rea M.C."/>
            <person name="O'Sullivan O."/>
            <person name="Ritari J."/>
            <person name="Douillard F.P."/>
            <person name="Paul Ross R."/>
            <person name="Yang R."/>
            <person name="Briner A.E."/>
            <person name="Felis G.E."/>
            <person name="de Vos W.M."/>
            <person name="Barrangou R."/>
            <person name="Klaenhammer T.R."/>
            <person name="Caufield P.W."/>
            <person name="Cui Y."/>
            <person name="Zhang H."/>
            <person name="O'Toole P.W."/>
        </authorList>
    </citation>
    <scope>NUCLEOTIDE SEQUENCE [LARGE SCALE GENOMIC DNA]</scope>
    <source>
        <strain evidence="3 5">DSM 18382</strain>
    </source>
</reference>
<feature type="transmembrane region" description="Helical" evidence="1">
    <location>
        <begin position="29"/>
        <end position="52"/>
    </location>
</feature>
<dbReference type="EMBL" id="AZFY01000118">
    <property type="protein sequence ID" value="KRM04637.1"/>
    <property type="molecule type" value="Genomic_DNA"/>
</dbReference>
<keyword evidence="1" id="KW-0812">Transmembrane</keyword>
<evidence type="ECO:0000313" key="5">
    <source>
        <dbReference type="Proteomes" id="UP000051966"/>
    </source>
</evidence>
<reference evidence="2" key="1">
    <citation type="journal article" date="2014" name="Genome Announc.">
        <title>Draft Genome Sequences of Two Lactobacillus Strains, L. farraginis JCM 14108T and L. composti JCM 14202T, Isolated from Compost of Distilled Shochu Residue.</title>
        <authorList>
            <person name="Yuki M."/>
            <person name="Oshima K."/>
            <person name="Suda W."/>
            <person name="Kitahara M."/>
            <person name="Kitamura K."/>
            <person name="Iida T."/>
            <person name="Hattori M."/>
            <person name="Ohkuma M."/>
        </authorList>
    </citation>
    <scope>NUCLEOTIDE SEQUENCE [LARGE SCALE GENOMIC DNA]</scope>
    <source>
        <strain evidence="2">JCM 14108</strain>
    </source>
</reference>
<dbReference type="AlphaFoldDB" id="X0PB04"/>
<keyword evidence="5" id="KW-1185">Reference proteome</keyword>
<dbReference type="EMBL" id="BAKI01000021">
    <property type="protein sequence ID" value="GAF36969.1"/>
    <property type="molecule type" value="Genomic_DNA"/>
</dbReference>
<gene>
    <name evidence="3" type="ORF">FD41_GL000825</name>
    <name evidence="2" type="ORF">JCM14108_1967</name>
</gene>
<sequence length="53" mass="6082">MTFTQKIFAIWVILLVGLFFAIIQKNKAHIAFCAIAWVGFTISTFVSIFLMIR</sequence>
<evidence type="ECO:0000313" key="3">
    <source>
        <dbReference type="EMBL" id="KRM04637.1"/>
    </source>
</evidence>
<feature type="transmembrane region" description="Helical" evidence="1">
    <location>
        <begin position="7"/>
        <end position="23"/>
    </location>
</feature>
<keyword evidence="1" id="KW-0472">Membrane</keyword>
<evidence type="ECO:0000313" key="4">
    <source>
        <dbReference type="Proteomes" id="UP000019488"/>
    </source>
</evidence>
<dbReference type="PATRIC" id="fig|1423743.5.peg.851"/>
<accession>X0PB04</accession>